<comment type="caution">
    <text evidence="11">The sequence shown here is derived from an EMBL/GenBank/DDBJ whole genome shotgun (WGS) entry which is preliminary data.</text>
</comment>
<feature type="compositionally biased region" description="Basic and acidic residues" evidence="9">
    <location>
        <begin position="195"/>
        <end position="204"/>
    </location>
</feature>
<feature type="compositionally biased region" description="Low complexity" evidence="9">
    <location>
        <begin position="381"/>
        <end position="397"/>
    </location>
</feature>
<keyword evidence="3 8" id="KW-0863">Zinc-finger</keyword>
<keyword evidence="6" id="KW-0804">Transcription</keyword>
<feature type="compositionally biased region" description="Polar residues" evidence="9">
    <location>
        <begin position="89"/>
        <end position="105"/>
    </location>
</feature>
<keyword evidence="4" id="KW-0862">Zinc</keyword>
<evidence type="ECO:0000256" key="5">
    <source>
        <dbReference type="ARBA" id="ARBA00023015"/>
    </source>
</evidence>
<dbReference type="InterPro" id="IPR001841">
    <property type="entry name" value="Znf_RING"/>
</dbReference>
<evidence type="ECO:0000256" key="2">
    <source>
        <dbReference type="ARBA" id="ARBA00022723"/>
    </source>
</evidence>
<dbReference type="InterPro" id="IPR017907">
    <property type="entry name" value="Znf_RING_CS"/>
</dbReference>
<name>A0AAD7I2U5_9AGAR</name>
<dbReference type="GO" id="GO:0008270">
    <property type="term" value="F:zinc ion binding"/>
    <property type="evidence" value="ECO:0007669"/>
    <property type="project" value="UniProtKB-KW"/>
</dbReference>
<evidence type="ECO:0000256" key="4">
    <source>
        <dbReference type="ARBA" id="ARBA00022833"/>
    </source>
</evidence>
<evidence type="ECO:0000256" key="1">
    <source>
        <dbReference type="ARBA" id="ARBA00004123"/>
    </source>
</evidence>
<evidence type="ECO:0000256" key="8">
    <source>
        <dbReference type="PROSITE-ProRule" id="PRU00175"/>
    </source>
</evidence>
<evidence type="ECO:0000256" key="6">
    <source>
        <dbReference type="ARBA" id="ARBA00023163"/>
    </source>
</evidence>
<comment type="subcellular location">
    <subcellularLocation>
        <location evidence="1">Nucleus</location>
    </subcellularLocation>
</comment>
<dbReference type="AlphaFoldDB" id="A0AAD7I2U5"/>
<feature type="region of interest" description="Disordered" evidence="9">
    <location>
        <begin position="691"/>
        <end position="710"/>
    </location>
</feature>
<gene>
    <name evidence="11" type="ORF">B0H16DRAFT_1580598</name>
</gene>
<feature type="region of interest" description="Disordered" evidence="9">
    <location>
        <begin position="716"/>
        <end position="781"/>
    </location>
</feature>
<evidence type="ECO:0000313" key="12">
    <source>
        <dbReference type="Proteomes" id="UP001215598"/>
    </source>
</evidence>
<feature type="compositionally biased region" description="Acidic residues" evidence="9">
    <location>
        <begin position="744"/>
        <end position="761"/>
    </location>
</feature>
<feature type="region of interest" description="Disordered" evidence="9">
    <location>
        <begin position="1"/>
        <end position="410"/>
    </location>
</feature>
<dbReference type="GO" id="GO:0005634">
    <property type="term" value="C:nucleus"/>
    <property type="evidence" value="ECO:0007669"/>
    <property type="project" value="UniProtKB-SubCell"/>
</dbReference>
<evidence type="ECO:0000256" key="3">
    <source>
        <dbReference type="ARBA" id="ARBA00022771"/>
    </source>
</evidence>
<sequence length="781" mass="84548">MSAGGPVRGMWPAAEEGKARRRQQQRDEGQKVTGGKKMVEVAPATTQRSPSPTHKEMRPQFSPLQMQLQEGPSTVYRSKPRPHALLPQPSKSYPTLPSSAMSPATPSYPAFPSPSHSAPPSSIPNLSPSFSSPFTSNAMNTIAAQGLGQDEQMPLSVKAWGKQKARSPSPGDPHTWIHSSGSRGGHSRRTSASHGPRDPMHSPVEDFSAFINPPDSSPPRMDPSNQHVTPQGLHYYPITPATSNPVPATSMEEPEPEPHPPDFYSLPFDTEPYGNGTIDPSLLGGEPEVDMAYEPQVEAHEGEHEMDDSFERQEQEEDVRMRSPSPPEYSSSEEEGAPLALRSSRSRPIHPHIPADMIPTGTVHSDGRSPSSDYVPPAPASPQQKPKSSPNPSRPKQTAVKRRVEKGGKTKVDASAVLSVHNADPFFRYSGPPWPQGDPDVYCHQCRRKTGHLLVKYEGCRHAFCVRCVMFKYEPNTIAFEANPDDDDCPRCNQTCTCDHCSTRRGESYKFGRQLSKPEESLGLRVRRTLGEARPKQNPYHVLEQQVIEPTTYYATMYDETGTRIGRTFLGADGDNTIVVAQPARGPRVFIGAVAKEWGLGPNPVVHSELTPIRGKRFRGRGSGRFCVGDERVLRLRVRQRAPDPLPLSEPAADLVPTVADPVPAVEIPDVIEPSIPAPSSSASVHVDATAPLAAPPSPSPPPVPVAADVEMNSPSDMELDSEMGGDVLNDAFSLSPLSSVTNSDEEDNGAAEGESETAGEDDGRGHGKEVSPDQGDGGSL</sequence>
<evidence type="ECO:0000259" key="10">
    <source>
        <dbReference type="PROSITE" id="PS50089"/>
    </source>
</evidence>
<dbReference type="Proteomes" id="UP001215598">
    <property type="component" value="Unassembled WGS sequence"/>
</dbReference>
<proteinExistence type="predicted"/>
<feature type="compositionally biased region" description="Basic and acidic residues" evidence="9">
    <location>
        <begin position="762"/>
        <end position="772"/>
    </location>
</feature>
<feature type="domain" description="RING-type" evidence="10">
    <location>
        <begin position="443"/>
        <end position="493"/>
    </location>
</feature>
<evidence type="ECO:0000256" key="7">
    <source>
        <dbReference type="ARBA" id="ARBA00023242"/>
    </source>
</evidence>
<feature type="compositionally biased region" description="Low complexity" evidence="9">
    <location>
        <begin position="107"/>
        <end position="138"/>
    </location>
</feature>
<dbReference type="PROSITE" id="PS50089">
    <property type="entry name" value="ZF_RING_2"/>
    <property type="match status" value="1"/>
</dbReference>
<evidence type="ECO:0000256" key="9">
    <source>
        <dbReference type="SAM" id="MobiDB-lite"/>
    </source>
</evidence>
<feature type="compositionally biased region" description="Polar residues" evidence="9">
    <location>
        <begin position="62"/>
        <end position="76"/>
    </location>
</feature>
<keyword evidence="7" id="KW-0539">Nucleus</keyword>
<protein>
    <recommendedName>
        <fullName evidence="10">RING-type domain-containing protein</fullName>
    </recommendedName>
</protein>
<dbReference type="PROSITE" id="PS00518">
    <property type="entry name" value="ZF_RING_1"/>
    <property type="match status" value="1"/>
</dbReference>
<dbReference type="EMBL" id="JARKIB010000143">
    <property type="protein sequence ID" value="KAJ7732649.1"/>
    <property type="molecule type" value="Genomic_DNA"/>
</dbReference>
<dbReference type="Pfam" id="PF10497">
    <property type="entry name" value="zf-4CXXC_R1"/>
    <property type="match status" value="1"/>
</dbReference>
<feature type="compositionally biased region" description="Pro residues" evidence="9">
    <location>
        <begin position="694"/>
        <end position="705"/>
    </location>
</feature>
<keyword evidence="5" id="KW-0805">Transcription regulation</keyword>
<organism evidence="11 12">
    <name type="scientific">Mycena metata</name>
    <dbReference type="NCBI Taxonomy" id="1033252"/>
    <lineage>
        <taxon>Eukaryota</taxon>
        <taxon>Fungi</taxon>
        <taxon>Dikarya</taxon>
        <taxon>Basidiomycota</taxon>
        <taxon>Agaricomycotina</taxon>
        <taxon>Agaricomycetes</taxon>
        <taxon>Agaricomycetidae</taxon>
        <taxon>Agaricales</taxon>
        <taxon>Marasmiineae</taxon>
        <taxon>Mycenaceae</taxon>
        <taxon>Mycena</taxon>
    </lineage>
</organism>
<evidence type="ECO:0000313" key="11">
    <source>
        <dbReference type="EMBL" id="KAJ7732649.1"/>
    </source>
</evidence>
<dbReference type="InterPro" id="IPR018866">
    <property type="entry name" value="Znf-4CXXC_R1"/>
</dbReference>
<keyword evidence="12" id="KW-1185">Reference proteome</keyword>
<keyword evidence="2" id="KW-0479">Metal-binding</keyword>
<accession>A0AAD7I2U5</accession>
<reference evidence="11" key="1">
    <citation type="submission" date="2023-03" db="EMBL/GenBank/DDBJ databases">
        <title>Massive genome expansion in bonnet fungi (Mycena s.s.) driven by repeated elements and novel gene families across ecological guilds.</title>
        <authorList>
            <consortium name="Lawrence Berkeley National Laboratory"/>
            <person name="Harder C.B."/>
            <person name="Miyauchi S."/>
            <person name="Viragh M."/>
            <person name="Kuo A."/>
            <person name="Thoen E."/>
            <person name="Andreopoulos B."/>
            <person name="Lu D."/>
            <person name="Skrede I."/>
            <person name="Drula E."/>
            <person name="Henrissat B."/>
            <person name="Morin E."/>
            <person name="Kohler A."/>
            <person name="Barry K."/>
            <person name="LaButti K."/>
            <person name="Morin E."/>
            <person name="Salamov A."/>
            <person name="Lipzen A."/>
            <person name="Mereny Z."/>
            <person name="Hegedus B."/>
            <person name="Baldrian P."/>
            <person name="Stursova M."/>
            <person name="Weitz H."/>
            <person name="Taylor A."/>
            <person name="Grigoriev I.V."/>
            <person name="Nagy L.G."/>
            <person name="Martin F."/>
            <person name="Kauserud H."/>
        </authorList>
    </citation>
    <scope>NUCLEOTIDE SEQUENCE</scope>
    <source>
        <strain evidence="11">CBHHK182m</strain>
    </source>
</reference>
<feature type="compositionally biased region" description="Basic and acidic residues" evidence="9">
    <location>
        <begin position="297"/>
        <end position="321"/>
    </location>
</feature>